<keyword evidence="2 6" id="KW-0812">Transmembrane</keyword>
<comment type="subcellular location">
    <subcellularLocation>
        <location evidence="1">Endomembrane system</location>
        <topology evidence="1">Multi-pass membrane protein</topology>
    </subcellularLocation>
</comment>
<dbReference type="AlphaFoldDB" id="A0A0D2PA42"/>
<name>A0A0D2PA42_HYPSF</name>
<evidence type="ECO:0000256" key="4">
    <source>
        <dbReference type="ARBA" id="ARBA00023136"/>
    </source>
</evidence>
<feature type="region of interest" description="Disordered" evidence="5">
    <location>
        <begin position="445"/>
        <end position="473"/>
    </location>
</feature>
<dbReference type="InterPro" id="IPR006614">
    <property type="entry name" value="Peroxin/Ferlin"/>
</dbReference>
<dbReference type="GO" id="GO:0012505">
    <property type="term" value="C:endomembrane system"/>
    <property type="evidence" value="ECO:0007669"/>
    <property type="project" value="UniProtKB-SubCell"/>
</dbReference>
<feature type="compositionally biased region" description="Basic and acidic residues" evidence="5">
    <location>
        <begin position="362"/>
        <end position="373"/>
    </location>
</feature>
<dbReference type="InterPro" id="IPR010482">
    <property type="entry name" value="TECPR1-like_DysF"/>
</dbReference>
<dbReference type="GO" id="GO:0005778">
    <property type="term" value="C:peroxisomal membrane"/>
    <property type="evidence" value="ECO:0007669"/>
    <property type="project" value="UniProtKB-ARBA"/>
</dbReference>
<protein>
    <recommendedName>
        <fullName evidence="7">Peroxin/Ferlin domain-containing protein</fullName>
    </recommendedName>
</protein>
<dbReference type="GO" id="GO:0007031">
    <property type="term" value="P:peroxisome organization"/>
    <property type="evidence" value="ECO:0007669"/>
    <property type="project" value="TreeGrafter"/>
</dbReference>
<evidence type="ECO:0000313" key="9">
    <source>
        <dbReference type="Proteomes" id="UP000054270"/>
    </source>
</evidence>
<proteinExistence type="predicted"/>
<evidence type="ECO:0000256" key="6">
    <source>
        <dbReference type="SAM" id="Phobius"/>
    </source>
</evidence>
<dbReference type="InterPro" id="IPR052646">
    <property type="entry name" value="Peroxisomal_PEX28-32"/>
</dbReference>
<dbReference type="SMART" id="SM00693">
    <property type="entry name" value="DysFN"/>
    <property type="match status" value="1"/>
</dbReference>
<dbReference type="Pfam" id="PF06398">
    <property type="entry name" value="Pex24p"/>
    <property type="match status" value="1"/>
</dbReference>
<reference evidence="9" key="1">
    <citation type="submission" date="2014-04" db="EMBL/GenBank/DDBJ databases">
        <title>Evolutionary Origins and Diversification of the Mycorrhizal Mutualists.</title>
        <authorList>
            <consortium name="DOE Joint Genome Institute"/>
            <consortium name="Mycorrhizal Genomics Consortium"/>
            <person name="Kohler A."/>
            <person name="Kuo A."/>
            <person name="Nagy L.G."/>
            <person name="Floudas D."/>
            <person name="Copeland A."/>
            <person name="Barry K.W."/>
            <person name="Cichocki N."/>
            <person name="Veneault-Fourrey C."/>
            <person name="LaButti K."/>
            <person name="Lindquist E.A."/>
            <person name="Lipzen A."/>
            <person name="Lundell T."/>
            <person name="Morin E."/>
            <person name="Murat C."/>
            <person name="Riley R."/>
            <person name="Ohm R."/>
            <person name="Sun H."/>
            <person name="Tunlid A."/>
            <person name="Henrissat B."/>
            <person name="Grigoriev I.V."/>
            <person name="Hibbett D.S."/>
            <person name="Martin F."/>
        </authorList>
    </citation>
    <scope>NUCLEOTIDE SEQUENCE [LARGE SCALE GENOMIC DNA]</scope>
    <source>
        <strain evidence="9">FD-334 SS-4</strain>
    </source>
</reference>
<evidence type="ECO:0000256" key="1">
    <source>
        <dbReference type="ARBA" id="ARBA00004127"/>
    </source>
</evidence>
<evidence type="ECO:0000256" key="5">
    <source>
        <dbReference type="SAM" id="MobiDB-lite"/>
    </source>
</evidence>
<dbReference type="OMA" id="PPFYILT"/>
<dbReference type="OrthoDB" id="5586090at2759"/>
<organism evidence="8 9">
    <name type="scientific">Hypholoma sublateritium (strain FD-334 SS-4)</name>
    <dbReference type="NCBI Taxonomy" id="945553"/>
    <lineage>
        <taxon>Eukaryota</taxon>
        <taxon>Fungi</taxon>
        <taxon>Dikarya</taxon>
        <taxon>Basidiomycota</taxon>
        <taxon>Agaricomycotina</taxon>
        <taxon>Agaricomycetes</taxon>
        <taxon>Agaricomycetidae</taxon>
        <taxon>Agaricales</taxon>
        <taxon>Agaricineae</taxon>
        <taxon>Strophariaceae</taxon>
        <taxon>Hypholoma</taxon>
    </lineage>
</organism>
<feature type="compositionally biased region" description="Low complexity" evidence="5">
    <location>
        <begin position="339"/>
        <end position="351"/>
    </location>
</feature>
<dbReference type="STRING" id="945553.A0A0D2PA42"/>
<keyword evidence="9" id="KW-1185">Reference proteome</keyword>
<gene>
    <name evidence="8" type="ORF">HYPSUDRAFT_197920</name>
</gene>
<feature type="transmembrane region" description="Helical" evidence="6">
    <location>
        <begin position="73"/>
        <end position="90"/>
    </location>
</feature>
<keyword evidence="4 6" id="KW-0472">Membrane</keyword>
<evidence type="ECO:0000259" key="7">
    <source>
        <dbReference type="SMART" id="SM00693"/>
    </source>
</evidence>
<dbReference type="PANTHER" id="PTHR31679:SF2">
    <property type="entry name" value="PEROXISOMAL MEMBRANE PROTEIN PEX30-RELATED"/>
    <property type="match status" value="1"/>
</dbReference>
<dbReference type="PANTHER" id="PTHR31679">
    <property type="entry name" value="PEROXISOMAL MEMBRANE PROTEIN PEX30-RELATED"/>
    <property type="match status" value="1"/>
</dbReference>
<sequence>MSPQPTSDPDDHFLVLSDFLSNVPPALTLALVQLAPCISAFKSAFQISSWSASWYYSWLALASWWAACLLLDKTLRIFLPFVIFACAVFAQRRQKEQSLQAPTTEQALRTVITDLTTIQSLLPSLPTPSIAIPQLFRVVVILYVPYLVLSYFVSFRVICGITGTVILSWRAPWAIVLRTSLWRSAWFRWSVYKAWARLTGNPLPPPALSYQPLTTSANPVQSLRFLFTIYENQRWWMALDWTAALLPGERPSWCSASQHPLSPPNAFTLPENTTVYLPAENGGKLKRTATWRWEEPEWRVMVHKDGGSLSRVERPLPSLKEESPNGSRLLKAAGRLRDSSSITSVNSASTTDSNKKSTTGADQEHPADGSKEVTEDEPLTDADGWVYGDNKWEAQSNHGGLGKYTRYRRWTRIAVVFEEVETVLPGDVGVKKEVAEVQEILVADTASQSSDSSLNPPDSPLRQRLRNALSKGN</sequence>
<evidence type="ECO:0000313" key="8">
    <source>
        <dbReference type="EMBL" id="KJA27759.1"/>
    </source>
</evidence>
<feature type="domain" description="Peroxin/Ferlin" evidence="7">
    <location>
        <begin position="222"/>
        <end position="301"/>
    </location>
</feature>
<feature type="compositionally biased region" description="Low complexity" evidence="5">
    <location>
        <begin position="447"/>
        <end position="456"/>
    </location>
</feature>
<feature type="region of interest" description="Disordered" evidence="5">
    <location>
        <begin position="332"/>
        <end position="392"/>
    </location>
</feature>
<evidence type="ECO:0000256" key="3">
    <source>
        <dbReference type="ARBA" id="ARBA00022989"/>
    </source>
</evidence>
<dbReference type="EMBL" id="KN817523">
    <property type="protein sequence ID" value="KJA27759.1"/>
    <property type="molecule type" value="Genomic_DNA"/>
</dbReference>
<evidence type="ECO:0000256" key="2">
    <source>
        <dbReference type="ARBA" id="ARBA00022692"/>
    </source>
</evidence>
<accession>A0A0D2PA42</accession>
<dbReference type="Proteomes" id="UP000054270">
    <property type="component" value="Unassembled WGS sequence"/>
</dbReference>
<keyword evidence="3 6" id="KW-1133">Transmembrane helix</keyword>